<dbReference type="AlphaFoldDB" id="A0A1U7NES9"/>
<protein>
    <submittedName>
        <fullName evidence="1">Uncharacterized protein</fullName>
    </submittedName>
</protein>
<sequence length="104" mass="12053">MNNKNLIKLTASMLQEVYFAVEYNLEHEIGEEKRNQRLLNELEMYMDSGCNDLDQDLISELFMVLLENDIYRFDDNISNSCTRSFFAAKNANCMESSLLTGSYA</sequence>
<accession>A0A1U7NES9</accession>
<proteinExistence type="predicted"/>
<evidence type="ECO:0000313" key="2">
    <source>
        <dbReference type="Proteomes" id="UP000186341"/>
    </source>
</evidence>
<gene>
    <name evidence="1" type="ORF">BO222_08635</name>
</gene>
<name>A0A1U7NES9_9FIRM</name>
<organism evidence="1 2">
    <name type="scientific">Ileibacterium valens</name>
    <dbReference type="NCBI Taxonomy" id="1862668"/>
    <lineage>
        <taxon>Bacteria</taxon>
        <taxon>Bacillati</taxon>
        <taxon>Bacillota</taxon>
        <taxon>Erysipelotrichia</taxon>
        <taxon>Erysipelotrichales</taxon>
        <taxon>Erysipelotrichaceae</taxon>
        <taxon>Ileibacterium</taxon>
    </lineage>
</organism>
<dbReference type="GeneID" id="82203231"/>
<comment type="caution">
    <text evidence="1">The sequence shown here is derived from an EMBL/GenBank/DDBJ whole genome shotgun (WGS) entry which is preliminary data.</text>
</comment>
<dbReference type="RefSeq" id="WP_075820233.1">
    <property type="nucleotide sequence ID" value="NZ_CAPIAK010000090.1"/>
</dbReference>
<dbReference type="Proteomes" id="UP000186341">
    <property type="component" value="Unassembled WGS sequence"/>
</dbReference>
<keyword evidence="2" id="KW-1185">Reference proteome</keyword>
<dbReference type="EMBL" id="MPJW01000171">
    <property type="protein sequence ID" value="OLU38317.1"/>
    <property type="molecule type" value="Genomic_DNA"/>
</dbReference>
<evidence type="ECO:0000313" key="1">
    <source>
        <dbReference type="EMBL" id="OLU38317.1"/>
    </source>
</evidence>
<reference evidence="1 2" key="1">
    <citation type="submission" date="2016-11" db="EMBL/GenBank/DDBJ databases">
        <title>Description of two novel members of the family Erysipelotrichaceae: Ileibacterium lipovorans gen. nov., sp. nov. and Dubosiella newyorkensis, gen. nov., sp. nov.</title>
        <authorList>
            <person name="Cox L.M."/>
            <person name="Sohn J."/>
            <person name="Tyrrell K.L."/>
            <person name="Citron D.M."/>
            <person name="Lawson P.A."/>
            <person name="Patel N.B."/>
            <person name="Iizumi T."/>
            <person name="Perez-Perez G.I."/>
            <person name="Goldstein E.J."/>
            <person name="Blaser M.J."/>
        </authorList>
    </citation>
    <scope>NUCLEOTIDE SEQUENCE [LARGE SCALE GENOMIC DNA]</scope>
    <source>
        <strain evidence="1 2">NYU-BL-A3</strain>
    </source>
</reference>